<feature type="region of interest" description="Disordered" evidence="1">
    <location>
        <begin position="270"/>
        <end position="296"/>
    </location>
</feature>
<name>A0A7R9WPS3_9STRA</name>
<feature type="compositionally biased region" description="Basic and acidic residues" evidence="1">
    <location>
        <begin position="272"/>
        <end position="282"/>
    </location>
</feature>
<gene>
    <name evidence="2" type="ORF">CAUS1442_LOCUS3420</name>
</gene>
<evidence type="ECO:0000313" key="2">
    <source>
        <dbReference type="EMBL" id="CAD8331321.1"/>
    </source>
</evidence>
<dbReference type="EMBL" id="HBEF01005520">
    <property type="protein sequence ID" value="CAD8331321.1"/>
    <property type="molecule type" value="Transcribed_RNA"/>
</dbReference>
<sequence>MDVRIIWLRGHERQRIGQSTINQKETIKQSIKQSIEQSSRARAHSYHTIAITMLAQVGQITVQSQTMELTPQTARNELDRDEATKMMPHRDSSDGSIGNNMISTTDTNTTAPFPSRRAQHLCMLPQLLDELSFDVEYRHRDTKVWFGNVEIHEFAYAIGDNPSVTDGCPLSMTMHAVGAKQCHRITNYESIRCTQRRRSRRELRIPAQRRFRILQEDVGLSVYQILERTSRVAKERERRRRTSRAQLCEVVYNRLRKEMEDERLARIAKNKRSWDDGSESTHLKLPQQRLQTQTTSHSSWMNAFSRISLGGGTFRKMMF</sequence>
<evidence type="ECO:0000256" key="1">
    <source>
        <dbReference type="SAM" id="MobiDB-lite"/>
    </source>
</evidence>
<accession>A0A7R9WPS3</accession>
<proteinExistence type="predicted"/>
<organism evidence="2">
    <name type="scientific">Craspedostauros australis</name>
    <dbReference type="NCBI Taxonomy" id="1486917"/>
    <lineage>
        <taxon>Eukaryota</taxon>
        <taxon>Sar</taxon>
        <taxon>Stramenopiles</taxon>
        <taxon>Ochrophyta</taxon>
        <taxon>Bacillariophyta</taxon>
        <taxon>Bacillariophyceae</taxon>
        <taxon>Bacillariophycidae</taxon>
        <taxon>Naviculales</taxon>
        <taxon>Naviculaceae</taxon>
        <taxon>Craspedostauros</taxon>
    </lineage>
</organism>
<dbReference type="AlphaFoldDB" id="A0A7R9WPS3"/>
<reference evidence="2" key="1">
    <citation type="submission" date="2021-01" db="EMBL/GenBank/DDBJ databases">
        <authorList>
            <person name="Corre E."/>
            <person name="Pelletier E."/>
            <person name="Niang G."/>
            <person name="Scheremetjew M."/>
            <person name="Finn R."/>
            <person name="Kale V."/>
            <person name="Holt S."/>
            <person name="Cochrane G."/>
            <person name="Meng A."/>
            <person name="Brown T."/>
            <person name="Cohen L."/>
        </authorList>
    </citation>
    <scope>NUCLEOTIDE SEQUENCE</scope>
    <source>
        <strain evidence="2">CCMP3328</strain>
    </source>
</reference>
<protein>
    <submittedName>
        <fullName evidence="2">Uncharacterized protein</fullName>
    </submittedName>
</protein>